<reference evidence="6 7" key="1">
    <citation type="submission" date="2017-05" db="EMBL/GenBank/DDBJ databases">
        <title>Genomic insights into alkan degradation activity of Oleiphilus messinensis.</title>
        <authorList>
            <person name="Kozyavkin S.A."/>
            <person name="Slesarev A.I."/>
            <person name="Golyshin P.N."/>
            <person name="Korzhenkov A."/>
            <person name="Golyshina O.N."/>
            <person name="Toshchakov S.V."/>
        </authorList>
    </citation>
    <scope>NUCLEOTIDE SEQUENCE [LARGE SCALE GENOMIC DNA]</scope>
    <source>
        <strain evidence="6 7">ME102</strain>
    </source>
</reference>
<dbReference type="GO" id="GO:0003700">
    <property type="term" value="F:DNA-binding transcription factor activity"/>
    <property type="evidence" value="ECO:0007669"/>
    <property type="project" value="InterPro"/>
</dbReference>
<keyword evidence="2" id="KW-0805">Transcription regulation</keyword>
<dbReference type="Gene3D" id="3.40.190.290">
    <property type="match status" value="1"/>
</dbReference>
<dbReference type="Gene3D" id="1.10.10.10">
    <property type="entry name" value="Winged helix-like DNA-binding domain superfamily/Winged helix DNA-binding domain"/>
    <property type="match status" value="1"/>
</dbReference>
<dbReference type="AlphaFoldDB" id="A0A1Y0I7J3"/>
<dbReference type="InterPro" id="IPR058163">
    <property type="entry name" value="LysR-type_TF_proteobact-type"/>
</dbReference>
<dbReference type="Pfam" id="PF03466">
    <property type="entry name" value="LysR_substrate"/>
    <property type="match status" value="1"/>
</dbReference>
<evidence type="ECO:0000259" key="5">
    <source>
        <dbReference type="PROSITE" id="PS50931"/>
    </source>
</evidence>
<feature type="domain" description="HTH lysR-type" evidence="5">
    <location>
        <begin position="1"/>
        <end position="57"/>
    </location>
</feature>
<dbReference type="PROSITE" id="PS50931">
    <property type="entry name" value="HTH_LYSR"/>
    <property type="match status" value="1"/>
</dbReference>
<dbReference type="RefSeq" id="WP_087460581.1">
    <property type="nucleotide sequence ID" value="NZ_CP021425.1"/>
</dbReference>
<dbReference type="GO" id="GO:0003677">
    <property type="term" value="F:DNA binding"/>
    <property type="evidence" value="ECO:0007669"/>
    <property type="project" value="UniProtKB-KW"/>
</dbReference>
<evidence type="ECO:0000313" key="6">
    <source>
        <dbReference type="EMBL" id="ARU55475.1"/>
    </source>
</evidence>
<keyword evidence="3" id="KW-0238">DNA-binding</keyword>
<dbReference type="OrthoDB" id="9815676at2"/>
<proteinExistence type="inferred from homology"/>
<evidence type="ECO:0000256" key="2">
    <source>
        <dbReference type="ARBA" id="ARBA00023015"/>
    </source>
</evidence>
<dbReference type="InterPro" id="IPR005119">
    <property type="entry name" value="LysR_subst-bd"/>
</dbReference>
<dbReference type="Proteomes" id="UP000196027">
    <property type="component" value="Chromosome"/>
</dbReference>
<name>A0A1Y0I7J3_9GAMM</name>
<dbReference type="FunFam" id="1.10.10.10:FF:000001">
    <property type="entry name" value="LysR family transcriptional regulator"/>
    <property type="match status" value="1"/>
</dbReference>
<evidence type="ECO:0000256" key="1">
    <source>
        <dbReference type="ARBA" id="ARBA00009437"/>
    </source>
</evidence>
<evidence type="ECO:0000256" key="4">
    <source>
        <dbReference type="ARBA" id="ARBA00023163"/>
    </source>
</evidence>
<dbReference type="KEGG" id="ome:OLMES_1398"/>
<gene>
    <name evidence="6" type="ORF">OLMES_1398</name>
</gene>
<keyword evidence="7" id="KW-1185">Reference proteome</keyword>
<organism evidence="6 7">
    <name type="scientific">Oleiphilus messinensis</name>
    <dbReference type="NCBI Taxonomy" id="141451"/>
    <lineage>
        <taxon>Bacteria</taxon>
        <taxon>Pseudomonadati</taxon>
        <taxon>Pseudomonadota</taxon>
        <taxon>Gammaproteobacteria</taxon>
        <taxon>Oceanospirillales</taxon>
        <taxon>Oleiphilaceae</taxon>
        <taxon>Oleiphilus</taxon>
    </lineage>
</organism>
<dbReference type="PANTHER" id="PTHR30537">
    <property type="entry name" value="HTH-TYPE TRANSCRIPTIONAL REGULATOR"/>
    <property type="match status" value="1"/>
</dbReference>
<dbReference type="PANTHER" id="PTHR30537:SF5">
    <property type="entry name" value="HTH-TYPE TRANSCRIPTIONAL ACTIVATOR TTDR-RELATED"/>
    <property type="match status" value="1"/>
</dbReference>
<evidence type="ECO:0000256" key="3">
    <source>
        <dbReference type="ARBA" id="ARBA00023125"/>
    </source>
</evidence>
<dbReference type="Pfam" id="PF00126">
    <property type="entry name" value="HTH_1"/>
    <property type="match status" value="1"/>
</dbReference>
<dbReference type="InterPro" id="IPR036388">
    <property type="entry name" value="WH-like_DNA-bd_sf"/>
</dbReference>
<dbReference type="SUPFAM" id="SSF46785">
    <property type="entry name" value="Winged helix' DNA-binding domain"/>
    <property type="match status" value="1"/>
</dbReference>
<dbReference type="EMBL" id="CP021425">
    <property type="protein sequence ID" value="ARU55475.1"/>
    <property type="molecule type" value="Genomic_DNA"/>
</dbReference>
<accession>A0A1Y0I7J3</accession>
<comment type="similarity">
    <text evidence="1">Belongs to the LysR transcriptional regulatory family.</text>
</comment>
<dbReference type="CDD" id="cd08422">
    <property type="entry name" value="PBP2_CrgA_like"/>
    <property type="match status" value="1"/>
</dbReference>
<dbReference type="InterPro" id="IPR000847">
    <property type="entry name" value="LysR_HTH_N"/>
</dbReference>
<dbReference type="InterPro" id="IPR036390">
    <property type="entry name" value="WH_DNA-bd_sf"/>
</dbReference>
<protein>
    <submittedName>
        <fullName evidence="6">Transcriptional regulator, LysR family protein</fullName>
    </submittedName>
</protein>
<dbReference type="SUPFAM" id="SSF53850">
    <property type="entry name" value="Periplasmic binding protein-like II"/>
    <property type="match status" value="1"/>
</dbReference>
<evidence type="ECO:0000313" key="7">
    <source>
        <dbReference type="Proteomes" id="UP000196027"/>
    </source>
</evidence>
<keyword evidence="4" id="KW-0804">Transcription</keyword>
<sequence length="291" mass="32335">MDNPYLLFSTLVEQGTFRAAAEALSTSTSSVSRQLQQLEAQLGTQLLQRTTRSFSLTQAGQIYYGSCRRILEELRQTEQQMQNLSSTPFGLLRVTTTPAFGHARLIDILAEFARCYPKINVDLILTDTNIDIVKEGIDIAIRIGQLPDSALIAKTVLEGYRVPCAAPCYLAERGEPATLNDLQYHDIVYPTSLGSITKIQQAIAPDLVIQDAQKKFSANDINCVYKACLKGLGITFLPSYLVEEDLQSGTLVELFGGKLRSPHIVHAVYPKTAFLANKTRVFVDFICRYFD</sequence>